<reference evidence="2" key="1">
    <citation type="journal article" date="2022" name="Int. J. Mol. Sci.">
        <title>Draft Genome of Tanacetum Coccineum: Genomic Comparison of Closely Related Tanacetum-Family Plants.</title>
        <authorList>
            <person name="Yamashiro T."/>
            <person name="Shiraishi A."/>
            <person name="Nakayama K."/>
            <person name="Satake H."/>
        </authorList>
    </citation>
    <scope>NUCLEOTIDE SEQUENCE</scope>
</reference>
<reference evidence="2" key="2">
    <citation type="submission" date="2022-01" db="EMBL/GenBank/DDBJ databases">
        <authorList>
            <person name="Yamashiro T."/>
            <person name="Shiraishi A."/>
            <person name="Satake H."/>
            <person name="Nakayama K."/>
        </authorList>
    </citation>
    <scope>NUCLEOTIDE SEQUENCE</scope>
</reference>
<dbReference type="EMBL" id="BQNB010013454">
    <property type="protein sequence ID" value="GJT16177.1"/>
    <property type="molecule type" value="Genomic_DNA"/>
</dbReference>
<dbReference type="Proteomes" id="UP001151760">
    <property type="component" value="Unassembled WGS sequence"/>
</dbReference>
<feature type="compositionally biased region" description="Polar residues" evidence="1">
    <location>
        <begin position="219"/>
        <end position="244"/>
    </location>
</feature>
<comment type="caution">
    <text evidence="2">The sequence shown here is derived from an EMBL/GenBank/DDBJ whole genome shotgun (WGS) entry which is preliminary data.</text>
</comment>
<evidence type="ECO:0000256" key="1">
    <source>
        <dbReference type="SAM" id="MobiDB-lite"/>
    </source>
</evidence>
<protein>
    <submittedName>
        <fullName evidence="2">Uncharacterized protein</fullName>
    </submittedName>
</protein>
<proteinExistence type="predicted"/>
<evidence type="ECO:0000313" key="2">
    <source>
        <dbReference type="EMBL" id="GJT16177.1"/>
    </source>
</evidence>
<evidence type="ECO:0000313" key="3">
    <source>
        <dbReference type="Proteomes" id="UP001151760"/>
    </source>
</evidence>
<feature type="region of interest" description="Disordered" evidence="1">
    <location>
        <begin position="189"/>
        <end position="244"/>
    </location>
</feature>
<sequence>MANQEQSSPQQEQPFVVAKQVGFNLEDIILNTNNEPSFGTQSPLENSKVSFSISTYGIYGEVGVNTFRNAIGAHYLHRSSEYVAPPSIDIVRKWFETIGYGQTVSVKETPKKSLLPPRWSLSNGINIDYASIFWEDIIIKLNKKQREKLSQWYLKLSNSLLMLRGFHKAQSLELNLDIRSIQLFSKQPSMSSKEATKGESSKAPTGSKTGHLKKKKDSSSTMESNPSQTSVSTPVVTKIQPSAQ</sequence>
<accession>A0ABQ5BQP9</accession>
<organism evidence="2 3">
    <name type="scientific">Tanacetum coccineum</name>
    <dbReference type="NCBI Taxonomy" id="301880"/>
    <lineage>
        <taxon>Eukaryota</taxon>
        <taxon>Viridiplantae</taxon>
        <taxon>Streptophyta</taxon>
        <taxon>Embryophyta</taxon>
        <taxon>Tracheophyta</taxon>
        <taxon>Spermatophyta</taxon>
        <taxon>Magnoliopsida</taxon>
        <taxon>eudicotyledons</taxon>
        <taxon>Gunneridae</taxon>
        <taxon>Pentapetalae</taxon>
        <taxon>asterids</taxon>
        <taxon>campanulids</taxon>
        <taxon>Asterales</taxon>
        <taxon>Asteraceae</taxon>
        <taxon>Asteroideae</taxon>
        <taxon>Anthemideae</taxon>
        <taxon>Anthemidinae</taxon>
        <taxon>Tanacetum</taxon>
    </lineage>
</organism>
<keyword evidence="3" id="KW-1185">Reference proteome</keyword>
<gene>
    <name evidence="2" type="ORF">Tco_0874883</name>
</gene>
<name>A0ABQ5BQP9_9ASTR</name>